<dbReference type="SUPFAM" id="SSF82199">
    <property type="entry name" value="SET domain"/>
    <property type="match status" value="1"/>
</dbReference>
<dbReference type="GO" id="GO:0005634">
    <property type="term" value="C:nucleus"/>
    <property type="evidence" value="ECO:0007669"/>
    <property type="project" value="TreeGrafter"/>
</dbReference>
<keyword evidence="2" id="KW-1185">Reference proteome</keyword>
<name>A0AAD4KTK5_9EURO</name>
<reference evidence="1" key="1">
    <citation type="submission" date="2021-12" db="EMBL/GenBank/DDBJ databases">
        <title>Convergent genome expansion in fungi linked to evolution of root-endophyte symbiosis.</title>
        <authorList>
            <consortium name="DOE Joint Genome Institute"/>
            <person name="Ke Y.-H."/>
            <person name="Bonito G."/>
            <person name="Liao H.-L."/>
            <person name="Looney B."/>
            <person name="Rojas-Flechas A."/>
            <person name="Nash J."/>
            <person name="Hameed K."/>
            <person name="Schadt C."/>
            <person name="Martin F."/>
            <person name="Crous P.W."/>
            <person name="Miettinen O."/>
            <person name="Magnuson J.K."/>
            <person name="Labbe J."/>
            <person name="Jacobson D."/>
            <person name="Doktycz M.J."/>
            <person name="Veneault-Fourrey C."/>
            <person name="Kuo A."/>
            <person name="Mondo S."/>
            <person name="Calhoun S."/>
            <person name="Riley R."/>
            <person name="Ohm R."/>
            <person name="LaButti K."/>
            <person name="Andreopoulos B."/>
            <person name="Pangilinan J."/>
            <person name="Nolan M."/>
            <person name="Tritt A."/>
            <person name="Clum A."/>
            <person name="Lipzen A."/>
            <person name="Daum C."/>
            <person name="Barry K."/>
            <person name="Grigoriev I.V."/>
            <person name="Vilgalys R."/>
        </authorList>
    </citation>
    <scope>NUCLEOTIDE SEQUENCE</scope>
    <source>
        <strain evidence="1">PMI_201</strain>
    </source>
</reference>
<dbReference type="PANTHER" id="PTHR13271:SF76">
    <property type="entry name" value="SET DOMAIN-CONTAINING PROTEIN 8"/>
    <property type="match status" value="1"/>
</dbReference>
<protein>
    <submittedName>
        <fullName evidence="1">SET domain protein</fullName>
    </submittedName>
</protein>
<sequence>MPSRSHLPLEVLPAWASLNGIKLHGIKFAKLDNGSGIVATEDQQSSLDDEEARILMTVPPDMVLSLAVVHDYAKSDRYLREVLEATGDFGRTARGAILIFLLCHITYQSNTQEKVGVINPWTEYIQFLPRKVPLPTLWTEDEKELLYGTSLREAVEYKHAALEAEYERLFTATDSIPWCNREWWDEDTGRLSLDDWKLIDALYRSRALDLPGTGHAMVPCVDMANHASGEETGALYETDRDGNAVLQLRWGKKLREGEEVTITYGDEKGASEMIFSYGFLESSVASARQMFLSLDIPDTDPLRYAKKQICADNMAPGLRLYIEDGQTRWESEFVYWACVNEEDGLGFEILQTQGDDGPPGIKATWKDGQEIGHTVPGISKELKSFRNILSTDESRWEVFQLRAVVLVQQRVQSQLEMLTGEMEEAFENVEHDIDGTQTGVRSEVYATIRQLRVLEIDLLRRSLEDLGKTIETLLASESVAQYLSQQNNEPEDFS</sequence>
<dbReference type="InterPro" id="IPR050600">
    <property type="entry name" value="SETD3_SETD6_MTase"/>
</dbReference>
<dbReference type="EMBL" id="JAJTJA010000005">
    <property type="protein sequence ID" value="KAH8698545.1"/>
    <property type="molecule type" value="Genomic_DNA"/>
</dbReference>
<dbReference type="GO" id="GO:0016279">
    <property type="term" value="F:protein-lysine N-methyltransferase activity"/>
    <property type="evidence" value="ECO:0007669"/>
    <property type="project" value="TreeGrafter"/>
</dbReference>
<dbReference type="RefSeq" id="XP_046073009.1">
    <property type="nucleotide sequence ID" value="XM_046221752.1"/>
</dbReference>
<dbReference type="PANTHER" id="PTHR13271">
    <property type="entry name" value="UNCHARACTERIZED PUTATIVE METHYLTRANSFERASE"/>
    <property type="match status" value="1"/>
</dbReference>
<dbReference type="AlphaFoldDB" id="A0AAD4KTK5"/>
<proteinExistence type="predicted"/>
<dbReference type="Gene3D" id="3.90.1410.10">
    <property type="entry name" value="set domain protein methyltransferase, domain 1"/>
    <property type="match status" value="1"/>
</dbReference>
<dbReference type="CDD" id="cd10527">
    <property type="entry name" value="SET_LSMT"/>
    <property type="match status" value="1"/>
</dbReference>
<comment type="caution">
    <text evidence="1">The sequence shown here is derived from an EMBL/GenBank/DDBJ whole genome shotgun (WGS) entry which is preliminary data.</text>
</comment>
<gene>
    <name evidence="1" type="ORF">BGW36DRAFT_448528</name>
</gene>
<dbReference type="InterPro" id="IPR046341">
    <property type="entry name" value="SET_dom_sf"/>
</dbReference>
<accession>A0AAD4KTK5</accession>
<organism evidence="1 2">
    <name type="scientific">Talaromyces proteolyticus</name>
    <dbReference type="NCBI Taxonomy" id="1131652"/>
    <lineage>
        <taxon>Eukaryota</taxon>
        <taxon>Fungi</taxon>
        <taxon>Dikarya</taxon>
        <taxon>Ascomycota</taxon>
        <taxon>Pezizomycotina</taxon>
        <taxon>Eurotiomycetes</taxon>
        <taxon>Eurotiomycetidae</taxon>
        <taxon>Eurotiales</taxon>
        <taxon>Trichocomaceae</taxon>
        <taxon>Talaromyces</taxon>
        <taxon>Talaromyces sect. Bacilispori</taxon>
    </lineage>
</organism>
<dbReference type="GeneID" id="70252039"/>
<dbReference type="Proteomes" id="UP001201262">
    <property type="component" value="Unassembled WGS sequence"/>
</dbReference>
<evidence type="ECO:0000313" key="2">
    <source>
        <dbReference type="Proteomes" id="UP001201262"/>
    </source>
</evidence>
<evidence type="ECO:0000313" key="1">
    <source>
        <dbReference type="EMBL" id="KAH8698545.1"/>
    </source>
</evidence>